<reference evidence="1 2" key="1">
    <citation type="submission" date="2020-07" db="EMBL/GenBank/DDBJ databases">
        <title>Sequencing the genomes of 1000 actinobacteria strains.</title>
        <authorList>
            <person name="Klenk H.-P."/>
        </authorList>
    </citation>
    <scope>NUCLEOTIDE SEQUENCE [LARGE SCALE GENOMIC DNA]</scope>
    <source>
        <strain evidence="1 2">DSM 18448</strain>
    </source>
</reference>
<dbReference type="AlphaFoldDB" id="A0A852ZMD5"/>
<keyword evidence="2" id="KW-1185">Reference proteome</keyword>
<accession>A0A852ZMD5</accession>
<name>A0A852ZMD5_9ACTN</name>
<comment type="caution">
    <text evidence="1">The sequence shown here is derived from an EMBL/GenBank/DDBJ whole genome shotgun (WGS) entry which is preliminary data.</text>
</comment>
<dbReference type="EMBL" id="JACBZH010000001">
    <property type="protein sequence ID" value="NYH93285.1"/>
    <property type="molecule type" value="Genomic_DNA"/>
</dbReference>
<gene>
    <name evidence="1" type="ORF">F4554_005923</name>
</gene>
<dbReference type="Proteomes" id="UP000579605">
    <property type="component" value="Unassembled WGS sequence"/>
</dbReference>
<protein>
    <submittedName>
        <fullName evidence="1">Uncharacterized protein</fullName>
    </submittedName>
</protein>
<sequence length="45" mass="5068">MRPRLRPPRLLRIVGEVADGGRKVVVFSYFRDVLKDGDKGAGLWA</sequence>
<organism evidence="1 2">
    <name type="scientific">Actinopolymorpha rutila</name>
    <dbReference type="NCBI Taxonomy" id="446787"/>
    <lineage>
        <taxon>Bacteria</taxon>
        <taxon>Bacillati</taxon>
        <taxon>Actinomycetota</taxon>
        <taxon>Actinomycetes</taxon>
        <taxon>Propionibacteriales</taxon>
        <taxon>Actinopolymorphaceae</taxon>
        <taxon>Actinopolymorpha</taxon>
    </lineage>
</organism>
<proteinExistence type="predicted"/>
<evidence type="ECO:0000313" key="1">
    <source>
        <dbReference type="EMBL" id="NYH93285.1"/>
    </source>
</evidence>
<evidence type="ECO:0000313" key="2">
    <source>
        <dbReference type="Proteomes" id="UP000579605"/>
    </source>
</evidence>